<dbReference type="PANTHER" id="PTHR15902">
    <property type="entry name" value="NEURITIN-RELATED"/>
    <property type="match status" value="1"/>
</dbReference>
<reference evidence="11" key="3">
    <citation type="journal article" date="2014" name="Nature">
        <title>Elephant shark genome provides unique insights into gnathostome evolution.</title>
        <authorList>
            <consortium name="International Elephant Shark Genome Sequencing Consortium"/>
            <person name="Venkatesh B."/>
            <person name="Lee A.P."/>
            <person name="Ravi V."/>
            <person name="Maurya A.K."/>
            <person name="Lian M.M."/>
            <person name="Swann J.B."/>
            <person name="Ohta Y."/>
            <person name="Flajnik M.F."/>
            <person name="Sutoh Y."/>
            <person name="Kasahara M."/>
            <person name="Hoon S."/>
            <person name="Gangu V."/>
            <person name="Roy S.W."/>
            <person name="Irimia M."/>
            <person name="Korzh V."/>
            <person name="Kondrychyn I."/>
            <person name="Lim Z.W."/>
            <person name="Tay B.H."/>
            <person name="Tohari S."/>
            <person name="Kong K.W."/>
            <person name="Ho S."/>
            <person name="Lorente-Galdos B."/>
            <person name="Quilez J."/>
            <person name="Marques-Bonet T."/>
            <person name="Raney B.J."/>
            <person name="Ingham P.W."/>
            <person name="Tay A."/>
            <person name="Hillier L.W."/>
            <person name="Minx P."/>
            <person name="Boehm T."/>
            <person name="Wilson R.K."/>
            <person name="Brenner S."/>
            <person name="Warren W.C."/>
        </authorList>
    </citation>
    <scope>NUCLEOTIDE SEQUENCE [LARGE SCALE GENOMIC DNA]</scope>
</reference>
<organism evidence="10 11">
    <name type="scientific">Callorhinchus milii</name>
    <name type="common">Ghost shark</name>
    <dbReference type="NCBI Taxonomy" id="7868"/>
    <lineage>
        <taxon>Eukaryota</taxon>
        <taxon>Metazoa</taxon>
        <taxon>Chordata</taxon>
        <taxon>Craniata</taxon>
        <taxon>Vertebrata</taxon>
        <taxon>Chondrichthyes</taxon>
        <taxon>Holocephali</taxon>
        <taxon>Chimaeriformes</taxon>
        <taxon>Callorhinchidae</taxon>
        <taxon>Callorhinchus</taxon>
    </lineage>
</organism>
<evidence type="ECO:0000256" key="4">
    <source>
        <dbReference type="ARBA" id="ARBA00022622"/>
    </source>
</evidence>
<evidence type="ECO:0000313" key="11">
    <source>
        <dbReference type="Proteomes" id="UP000314986"/>
    </source>
</evidence>
<protein>
    <submittedName>
        <fullName evidence="10">Uncharacterized protein</fullName>
    </submittedName>
</protein>
<dbReference type="InterPro" id="IPR026144">
    <property type="entry name" value="Neuritin_fam"/>
</dbReference>
<keyword evidence="9" id="KW-0812">Transmembrane</keyword>
<dbReference type="OMA" id="QKCNTIY"/>
<dbReference type="GO" id="GO:1990138">
    <property type="term" value="P:neuron projection extension"/>
    <property type="evidence" value="ECO:0007669"/>
    <property type="project" value="TreeGrafter"/>
</dbReference>
<dbReference type="GeneTree" id="ENSGT00530000063853"/>
<dbReference type="GO" id="GO:0005886">
    <property type="term" value="C:plasma membrane"/>
    <property type="evidence" value="ECO:0007669"/>
    <property type="project" value="UniProtKB-SubCell"/>
</dbReference>
<reference evidence="10" key="4">
    <citation type="submission" date="2025-08" db="UniProtKB">
        <authorList>
            <consortium name="Ensembl"/>
        </authorList>
    </citation>
    <scope>IDENTIFICATION</scope>
</reference>
<proteinExistence type="inferred from homology"/>
<reference evidence="11" key="2">
    <citation type="journal article" date="2007" name="PLoS Biol.">
        <title>Survey sequencing and comparative analysis of the elephant shark (Callorhinchus milii) genome.</title>
        <authorList>
            <person name="Venkatesh B."/>
            <person name="Kirkness E.F."/>
            <person name="Loh Y.H."/>
            <person name="Halpern A.L."/>
            <person name="Lee A.P."/>
            <person name="Johnson J."/>
            <person name="Dandona N."/>
            <person name="Viswanathan L.D."/>
            <person name="Tay A."/>
            <person name="Venter J.C."/>
            <person name="Strausberg R.L."/>
            <person name="Brenner S."/>
        </authorList>
    </citation>
    <scope>NUCLEOTIDE SEQUENCE [LARGE SCALE GENOMIC DNA]</scope>
</reference>
<evidence type="ECO:0000256" key="3">
    <source>
        <dbReference type="ARBA" id="ARBA00022475"/>
    </source>
</evidence>
<keyword evidence="5" id="KW-0732">Signal</keyword>
<keyword evidence="3" id="KW-1003">Cell membrane</keyword>
<dbReference type="Proteomes" id="UP000314986">
    <property type="component" value="Unassembled WGS sequence"/>
</dbReference>
<evidence type="ECO:0000256" key="2">
    <source>
        <dbReference type="ARBA" id="ARBA00008377"/>
    </source>
</evidence>
<dbReference type="Ensembl" id="ENSCMIT00000047284.1">
    <property type="protein sequence ID" value="ENSCMIP00000046622.1"/>
    <property type="gene ID" value="ENSCMIG00000019165.1"/>
</dbReference>
<feature type="transmembrane region" description="Helical" evidence="9">
    <location>
        <begin position="12"/>
        <end position="30"/>
    </location>
</feature>
<comment type="subcellular location">
    <subcellularLocation>
        <location evidence="1">Cell membrane</location>
        <topology evidence="1">Lipid-anchor</topology>
        <topology evidence="1">GPI-anchor</topology>
    </subcellularLocation>
</comment>
<keyword evidence="11" id="KW-1185">Reference proteome</keyword>
<dbReference type="GO" id="GO:0098552">
    <property type="term" value="C:side of membrane"/>
    <property type="evidence" value="ECO:0007669"/>
    <property type="project" value="UniProtKB-KW"/>
</dbReference>
<reference evidence="10" key="5">
    <citation type="submission" date="2025-09" db="UniProtKB">
        <authorList>
            <consortium name="Ensembl"/>
        </authorList>
    </citation>
    <scope>IDENTIFICATION</scope>
</reference>
<comment type="similarity">
    <text evidence="2">Belongs to the neuritin family.</text>
</comment>
<evidence type="ECO:0000256" key="8">
    <source>
        <dbReference type="ARBA" id="ARBA00023288"/>
    </source>
</evidence>
<keyword evidence="8" id="KW-0449">Lipoprotein</keyword>
<evidence type="ECO:0000256" key="5">
    <source>
        <dbReference type="ARBA" id="ARBA00022729"/>
    </source>
</evidence>
<accession>A0A4W3JUY1</accession>
<evidence type="ECO:0000256" key="1">
    <source>
        <dbReference type="ARBA" id="ARBA00004609"/>
    </source>
</evidence>
<reference evidence="11" key="1">
    <citation type="journal article" date="2006" name="Science">
        <title>Ancient noncoding elements conserved in the human genome.</title>
        <authorList>
            <person name="Venkatesh B."/>
            <person name="Kirkness E.F."/>
            <person name="Loh Y.H."/>
            <person name="Halpern A.L."/>
            <person name="Lee A.P."/>
            <person name="Johnson J."/>
            <person name="Dandona N."/>
            <person name="Viswanathan L.D."/>
            <person name="Tay A."/>
            <person name="Venter J.C."/>
            <person name="Strausberg R.L."/>
            <person name="Brenner S."/>
        </authorList>
    </citation>
    <scope>NUCLEOTIDE SEQUENCE [LARGE SCALE GENOMIC DNA]</scope>
</reference>
<dbReference type="InParanoid" id="A0A4W3JUY1"/>
<evidence type="ECO:0000256" key="6">
    <source>
        <dbReference type="ARBA" id="ARBA00023136"/>
    </source>
</evidence>
<evidence type="ECO:0000256" key="9">
    <source>
        <dbReference type="SAM" id="Phobius"/>
    </source>
</evidence>
<keyword evidence="7" id="KW-0325">Glycoprotein</keyword>
<keyword evidence="9" id="KW-1133">Transmembrane helix</keyword>
<keyword evidence="4" id="KW-0336">GPI-anchor</keyword>
<keyword evidence="6 9" id="KW-0472">Membrane</keyword>
<dbReference type="PANTHER" id="PTHR15902:SF2">
    <property type="entry name" value="NEURITIN-LIKE PROTEIN"/>
    <property type="match status" value="1"/>
</dbReference>
<dbReference type="Pfam" id="PF15056">
    <property type="entry name" value="NRN1"/>
    <property type="match status" value="1"/>
</dbReference>
<evidence type="ECO:0000313" key="10">
    <source>
        <dbReference type="Ensembl" id="ENSCMIP00000046622.1"/>
    </source>
</evidence>
<dbReference type="AlphaFoldDB" id="A0A4W3JUY1"/>
<evidence type="ECO:0000256" key="7">
    <source>
        <dbReference type="ARBA" id="ARBA00023180"/>
    </source>
</evidence>
<name>A0A4W3JUY1_CALMI</name>
<sequence>CLLQGFVCSSLPIALFLLSFPAFVFIPAAATDKKCNHIYKGFAECLLKLGESLTRSMEEEGEEVKELDTVCRSWDDFHSCADSVLEGCPDEAASIWESLRKESKKLKFEGNLHELCSSRVRLSGTMQELDGDESNKQSLTGSADSLWCGLTTPVLSIAVLMVNM</sequence>